<dbReference type="EMBL" id="MU006240">
    <property type="protein sequence ID" value="KAF2820528.1"/>
    <property type="molecule type" value="Genomic_DNA"/>
</dbReference>
<accession>A0A6A6ZI29</accession>
<feature type="compositionally biased region" description="Low complexity" evidence="1">
    <location>
        <begin position="202"/>
        <end position="221"/>
    </location>
</feature>
<evidence type="ECO:0000256" key="1">
    <source>
        <dbReference type="SAM" id="MobiDB-lite"/>
    </source>
</evidence>
<feature type="chain" id="PRO_5025656363" description="Extracellular membrane protein CFEM domain-containing protein" evidence="2">
    <location>
        <begin position="17"/>
        <end position="234"/>
    </location>
</feature>
<sequence>MKILILMLLLLGVAFTDKVARYEPMKCDQQAEVNCVKASSGVSSWMFCAPGIPAVTLIECKANESCLELPFLNRAVCASNDPLPEPHDTSTAATEPTPVVALQDALESECERTEIFCASSEFGESATKQHCTTVTDFHFLGDVIAHCEEGQQVHVVHHCGRDLHCTFYDENEPEPEPPFTLKIFCAAHNPEVTSAPAPPTWSQTLTGLPSPTPQPSTLTSSFTKDPYAKPPAFA</sequence>
<evidence type="ECO:0008006" key="5">
    <source>
        <dbReference type="Google" id="ProtNLM"/>
    </source>
</evidence>
<keyword evidence="4" id="KW-1185">Reference proteome</keyword>
<protein>
    <recommendedName>
        <fullName evidence="5">Extracellular membrane protein CFEM domain-containing protein</fullName>
    </recommendedName>
</protein>
<evidence type="ECO:0000256" key="2">
    <source>
        <dbReference type="SAM" id="SignalP"/>
    </source>
</evidence>
<organism evidence="3 4">
    <name type="scientific">Ophiobolus disseminans</name>
    <dbReference type="NCBI Taxonomy" id="1469910"/>
    <lineage>
        <taxon>Eukaryota</taxon>
        <taxon>Fungi</taxon>
        <taxon>Dikarya</taxon>
        <taxon>Ascomycota</taxon>
        <taxon>Pezizomycotina</taxon>
        <taxon>Dothideomycetes</taxon>
        <taxon>Pleosporomycetidae</taxon>
        <taxon>Pleosporales</taxon>
        <taxon>Pleosporineae</taxon>
        <taxon>Phaeosphaeriaceae</taxon>
        <taxon>Ophiobolus</taxon>
    </lineage>
</organism>
<proteinExistence type="predicted"/>
<feature type="region of interest" description="Disordered" evidence="1">
    <location>
        <begin position="195"/>
        <end position="234"/>
    </location>
</feature>
<evidence type="ECO:0000313" key="3">
    <source>
        <dbReference type="EMBL" id="KAF2820528.1"/>
    </source>
</evidence>
<evidence type="ECO:0000313" key="4">
    <source>
        <dbReference type="Proteomes" id="UP000799424"/>
    </source>
</evidence>
<dbReference type="AlphaFoldDB" id="A0A6A6ZI29"/>
<name>A0A6A6ZI29_9PLEO</name>
<keyword evidence="2" id="KW-0732">Signal</keyword>
<reference evidence="3" key="1">
    <citation type="journal article" date="2020" name="Stud. Mycol.">
        <title>101 Dothideomycetes genomes: a test case for predicting lifestyles and emergence of pathogens.</title>
        <authorList>
            <person name="Haridas S."/>
            <person name="Albert R."/>
            <person name="Binder M."/>
            <person name="Bloem J."/>
            <person name="Labutti K."/>
            <person name="Salamov A."/>
            <person name="Andreopoulos B."/>
            <person name="Baker S."/>
            <person name="Barry K."/>
            <person name="Bills G."/>
            <person name="Bluhm B."/>
            <person name="Cannon C."/>
            <person name="Castanera R."/>
            <person name="Culley D."/>
            <person name="Daum C."/>
            <person name="Ezra D."/>
            <person name="Gonzalez J."/>
            <person name="Henrissat B."/>
            <person name="Kuo A."/>
            <person name="Liang C."/>
            <person name="Lipzen A."/>
            <person name="Lutzoni F."/>
            <person name="Magnuson J."/>
            <person name="Mondo S."/>
            <person name="Nolan M."/>
            <person name="Ohm R."/>
            <person name="Pangilinan J."/>
            <person name="Park H.-J."/>
            <person name="Ramirez L."/>
            <person name="Alfaro M."/>
            <person name="Sun H."/>
            <person name="Tritt A."/>
            <person name="Yoshinaga Y."/>
            <person name="Zwiers L.-H."/>
            <person name="Turgeon B."/>
            <person name="Goodwin S."/>
            <person name="Spatafora J."/>
            <person name="Crous P."/>
            <person name="Grigoriev I."/>
        </authorList>
    </citation>
    <scope>NUCLEOTIDE SEQUENCE</scope>
    <source>
        <strain evidence="3">CBS 113818</strain>
    </source>
</reference>
<gene>
    <name evidence="3" type="ORF">CC86DRAFT_114346</name>
</gene>
<dbReference type="Proteomes" id="UP000799424">
    <property type="component" value="Unassembled WGS sequence"/>
</dbReference>
<feature type="signal peptide" evidence="2">
    <location>
        <begin position="1"/>
        <end position="16"/>
    </location>
</feature>